<keyword evidence="2" id="KW-1185">Reference proteome</keyword>
<reference evidence="1 2" key="1">
    <citation type="submission" date="2017-11" db="EMBL/GenBank/DDBJ databases">
        <title>The genome of Rhizophagus clarus HR1 reveals common genetic basis of auxotrophy among arbuscular mycorrhizal fungi.</title>
        <authorList>
            <person name="Kobayashi Y."/>
        </authorList>
    </citation>
    <scope>NUCLEOTIDE SEQUENCE [LARGE SCALE GENOMIC DNA]</scope>
    <source>
        <strain evidence="1 2">HR1</strain>
    </source>
</reference>
<protein>
    <submittedName>
        <fullName evidence="1">Uncharacterized protein</fullName>
    </submittedName>
</protein>
<name>A0A2Z6QU99_9GLOM</name>
<sequence length="98" mass="11862">MTGLLKLRLPDEKHDQIFENKVRKIKRMTGLLELRLPDKKYDQSFENKLPDEKYDWAFGIKVREWLPDKKYDQIFEVKDFQMKNISGLFKLRVTGWKG</sequence>
<comment type="caution">
    <text evidence="1">The sequence shown here is derived from an EMBL/GenBank/DDBJ whole genome shotgun (WGS) entry which is preliminary data.</text>
</comment>
<evidence type="ECO:0000313" key="1">
    <source>
        <dbReference type="EMBL" id="GBB93600.1"/>
    </source>
</evidence>
<gene>
    <name evidence="1" type="ORF">RclHR1_00220034</name>
</gene>
<dbReference type="EMBL" id="BEXD01001335">
    <property type="protein sequence ID" value="GBB93600.1"/>
    <property type="molecule type" value="Genomic_DNA"/>
</dbReference>
<evidence type="ECO:0000313" key="2">
    <source>
        <dbReference type="Proteomes" id="UP000247702"/>
    </source>
</evidence>
<dbReference type="AlphaFoldDB" id="A0A2Z6QU99"/>
<proteinExistence type="predicted"/>
<accession>A0A2Z6QU99</accession>
<organism evidence="1 2">
    <name type="scientific">Rhizophagus clarus</name>
    <dbReference type="NCBI Taxonomy" id="94130"/>
    <lineage>
        <taxon>Eukaryota</taxon>
        <taxon>Fungi</taxon>
        <taxon>Fungi incertae sedis</taxon>
        <taxon>Mucoromycota</taxon>
        <taxon>Glomeromycotina</taxon>
        <taxon>Glomeromycetes</taxon>
        <taxon>Glomerales</taxon>
        <taxon>Glomeraceae</taxon>
        <taxon>Rhizophagus</taxon>
    </lineage>
</organism>
<dbReference type="Proteomes" id="UP000247702">
    <property type="component" value="Unassembled WGS sequence"/>
</dbReference>